<dbReference type="Proteomes" id="UP000485058">
    <property type="component" value="Unassembled WGS sequence"/>
</dbReference>
<organism evidence="2 3">
    <name type="scientific">Haematococcus lacustris</name>
    <name type="common">Green alga</name>
    <name type="synonym">Haematococcus pluvialis</name>
    <dbReference type="NCBI Taxonomy" id="44745"/>
    <lineage>
        <taxon>Eukaryota</taxon>
        <taxon>Viridiplantae</taxon>
        <taxon>Chlorophyta</taxon>
        <taxon>core chlorophytes</taxon>
        <taxon>Chlorophyceae</taxon>
        <taxon>CS clade</taxon>
        <taxon>Chlamydomonadales</taxon>
        <taxon>Haematococcaceae</taxon>
        <taxon>Haematococcus</taxon>
    </lineage>
</organism>
<evidence type="ECO:0000313" key="3">
    <source>
        <dbReference type="Proteomes" id="UP000485058"/>
    </source>
</evidence>
<protein>
    <submittedName>
        <fullName evidence="2">Uncharacterized protein</fullName>
    </submittedName>
</protein>
<comment type="caution">
    <text evidence="2">The sequence shown here is derived from an EMBL/GenBank/DDBJ whole genome shotgun (WGS) entry which is preliminary data.</text>
</comment>
<name>A0A699Z6T3_HAELA</name>
<feature type="region of interest" description="Disordered" evidence="1">
    <location>
        <begin position="1"/>
        <end position="37"/>
    </location>
</feature>
<feature type="compositionally biased region" description="Low complexity" evidence="1">
    <location>
        <begin position="1"/>
        <end position="29"/>
    </location>
</feature>
<gene>
    <name evidence="2" type="ORF">HaLaN_13779</name>
</gene>
<dbReference type="EMBL" id="BLLF01001111">
    <property type="protein sequence ID" value="GFH17200.1"/>
    <property type="molecule type" value="Genomic_DNA"/>
</dbReference>
<sequence length="80" mass="8193">MGGPSSESGNSSSSFGSGIESDASSSAAALKPGTYDDEGAPALSFEAGVFGVLYTVSKASVKQRTPDNRRAWQICHPQVP</sequence>
<reference evidence="2 3" key="1">
    <citation type="submission" date="2020-02" db="EMBL/GenBank/DDBJ databases">
        <title>Draft genome sequence of Haematococcus lacustris strain NIES-144.</title>
        <authorList>
            <person name="Morimoto D."/>
            <person name="Nakagawa S."/>
            <person name="Yoshida T."/>
            <person name="Sawayama S."/>
        </authorList>
    </citation>
    <scope>NUCLEOTIDE SEQUENCE [LARGE SCALE GENOMIC DNA]</scope>
    <source>
        <strain evidence="2 3">NIES-144</strain>
    </source>
</reference>
<evidence type="ECO:0000313" key="2">
    <source>
        <dbReference type="EMBL" id="GFH17200.1"/>
    </source>
</evidence>
<dbReference type="AlphaFoldDB" id="A0A699Z6T3"/>
<accession>A0A699Z6T3</accession>
<evidence type="ECO:0000256" key="1">
    <source>
        <dbReference type="SAM" id="MobiDB-lite"/>
    </source>
</evidence>
<keyword evidence="3" id="KW-1185">Reference proteome</keyword>
<proteinExistence type="predicted"/>